<keyword evidence="5" id="KW-1185">Reference proteome</keyword>
<keyword evidence="1" id="KW-0863">Zinc-finger</keyword>
<dbReference type="PROSITE" id="PS50119">
    <property type="entry name" value="ZF_BBOX"/>
    <property type="match status" value="1"/>
</dbReference>
<feature type="coiled-coil region" evidence="2">
    <location>
        <begin position="54"/>
        <end position="117"/>
    </location>
</feature>
<dbReference type="AlphaFoldDB" id="D3BKU6"/>
<evidence type="ECO:0000313" key="4">
    <source>
        <dbReference type="EMBL" id="EFA78526.1"/>
    </source>
</evidence>
<evidence type="ECO:0000256" key="2">
    <source>
        <dbReference type="SAM" id="Coils"/>
    </source>
</evidence>
<evidence type="ECO:0000313" key="5">
    <source>
        <dbReference type="Proteomes" id="UP000001396"/>
    </source>
</evidence>
<comment type="caution">
    <text evidence="4">The sequence shown here is derived from an EMBL/GenBank/DDBJ whole genome shotgun (WGS) entry which is preliminary data.</text>
</comment>
<keyword evidence="2" id="KW-0175">Coiled coil</keyword>
<evidence type="ECO:0000259" key="3">
    <source>
        <dbReference type="PROSITE" id="PS50119"/>
    </source>
</evidence>
<keyword evidence="1" id="KW-0479">Metal-binding</keyword>
<dbReference type="Pfam" id="PF00643">
    <property type="entry name" value="zf-B_box"/>
    <property type="match status" value="1"/>
</dbReference>
<accession>D3BKU6</accession>
<reference evidence="4 5" key="1">
    <citation type="journal article" date="2011" name="Genome Res.">
        <title>Phylogeny-wide analysis of social amoeba genomes highlights ancient origins for complex intercellular communication.</title>
        <authorList>
            <person name="Heidel A.J."/>
            <person name="Lawal H.M."/>
            <person name="Felder M."/>
            <person name="Schilde C."/>
            <person name="Helps N.R."/>
            <person name="Tunggal B."/>
            <person name="Rivero F."/>
            <person name="John U."/>
            <person name="Schleicher M."/>
            <person name="Eichinger L."/>
            <person name="Platzer M."/>
            <person name="Noegel A.A."/>
            <person name="Schaap P."/>
            <person name="Gloeckner G."/>
        </authorList>
    </citation>
    <scope>NUCLEOTIDE SEQUENCE [LARGE SCALE GENOMIC DNA]</scope>
    <source>
        <strain evidence="5">ATCC 26659 / Pp 5 / PN500</strain>
    </source>
</reference>
<name>D3BKU6_HETP5</name>
<dbReference type="RefSeq" id="XP_020430650.1">
    <property type="nucleotide sequence ID" value="XM_020579975.1"/>
</dbReference>
<evidence type="ECO:0000256" key="1">
    <source>
        <dbReference type="PROSITE-ProRule" id="PRU00024"/>
    </source>
</evidence>
<dbReference type="GO" id="GO:0008270">
    <property type="term" value="F:zinc ion binding"/>
    <property type="evidence" value="ECO:0007669"/>
    <property type="project" value="UniProtKB-KW"/>
</dbReference>
<dbReference type="InParanoid" id="D3BKU6"/>
<dbReference type="FunCoup" id="D3BKU6">
    <property type="interactions" value="151"/>
</dbReference>
<sequence length="518" mass="60419">MDICANHNKKHKLICFDCNVLICSACSPKHSNINSNIPSFHDIQSVMKSTFDSLKSSVKEYEQLQQTEDEISNRFKEIHGFLVIEEHRLKKQIIDNKEQLEKQIESKTNQMKSLNSINHHFANIFDTKVVAPNKSNPSSSSISPDTVDRYKTATIIQSISQCSNYNDFIQNNSNTLFYLNDHTNKTNIGDHQLLNLLIEHNNIFKLNNVKHNQPQQYQLSVNDKQLKEIRNQIQSAFKLTALARPKSIKQSYILSADNDNKLSIINITDRNYIHFEKQNIDSNVKFSLTYGSVVVADNHIYIFGKGSNFDHPVLKYSITNEKLVEFEIKGYNLFSDVSVCYDGRDYIYLIDGNIIMVLIYRININNFHWELLGTEEYPGFHHFSFHFKDSIYSFVPYQKKILRFDINTKKICMLPIDLPEYKERAACTDGKGNIFIRSSLRFDRINVETYEIKKLDNTFGIVNHNLIYHQPNQDCSFIYSLEGKDKNFIYSIENNKWESILKDDQSDRAYCAQTYFQK</sequence>
<dbReference type="GeneID" id="31364653"/>
<protein>
    <recommendedName>
        <fullName evidence="3">B box-type domain-containing protein</fullName>
    </recommendedName>
</protein>
<dbReference type="InterPro" id="IPR015915">
    <property type="entry name" value="Kelch-typ_b-propeller"/>
</dbReference>
<gene>
    <name evidence="4" type="ORF">PPL_09178</name>
</gene>
<proteinExistence type="predicted"/>
<dbReference type="EMBL" id="ADBJ01000038">
    <property type="protein sequence ID" value="EFA78526.1"/>
    <property type="molecule type" value="Genomic_DNA"/>
</dbReference>
<dbReference type="Proteomes" id="UP000001396">
    <property type="component" value="Unassembled WGS sequence"/>
</dbReference>
<organism evidence="4 5">
    <name type="scientific">Heterostelium pallidum (strain ATCC 26659 / Pp 5 / PN500)</name>
    <name type="common">Cellular slime mold</name>
    <name type="synonym">Polysphondylium pallidum</name>
    <dbReference type="NCBI Taxonomy" id="670386"/>
    <lineage>
        <taxon>Eukaryota</taxon>
        <taxon>Amoebozoa</taxon>
        <taxon>Evosea</taxon>
        <taxon>Eumycetozoa</taxon>
        <taxon>Dictyostelia</taxon>
        <taxon>Acytosteliales</taxon>
        <taxon>Acytosteliaceae</taxon>
        <taxon>Heterostelium</taxon>
    </lineage>
</organism>
<dbReference type="InterPro" id="IPR000315">
    <property type="entry name" value="Znf_B-box"/>
</dbReference>
<feature type="domain" description="B box-type" evidence="3">
    <location>
        <begin position="1"/>
        <end position="46"/>
    </location>
</feature>
<dbReference type="Gene3D" id="2.120.10.80">
    <property type="entry name" value="Kelch-type beta propeller"/>
    <property type="match status" value="1"/>
</dbReference>
<dbReference type="SUPFAM" id="SSF57845">
    <property type="entry name" value="B-box zinc-binding domain"/>
    <property type="match status" value="1"/>
</dbReference>
<dbReference type="InterPro" id="IPR011043">
    <property type="entry name" value="Gal_Oxase/kelch_b-propeller"/>
</dbReference>
<keyword evidence="1" id="KW-0862">Zinc</keyword>
<dbReference type="SUPFAM" id="SSF50965">
    <property type="entry name" value="Galactose oxidase, central domain"/>
    <property type="match status" value="1"/>
</dbReference>